<comment type="similarity">
    <text evidence="3">Belongs to the methyl-accepting chemotaxis (MCP) protein family.</text>
</comment>
<keyword evidence="4" id="KW-0807">Transducer</keyword>
<organism evidence="9 10">
    <name type="scientific">Caulobacter segnis (strain ATCC 21756 / DSM 7131 / JCM 7823 / NBRC 15250 / LMG 17158 / TK0059)</name>
    <name type="common">Mycoplana segnis</name>
    <dbReference type="NCBI Taxonomy" id="509190"/>
    <lineage>
        <taxon>Bacteria</taxon>
        <taxon>Pseudomonadati</taxon>
        <taxon>Pseudomonadota</taxon>
        <taxon>Alphaproteobacteria</taxon>
        <taxon>Caulobacterales</taxon>
        <taxon>Caulobacteraceae</taxon>
        <taxon>Caulobacter</taxon>
    </lineage>
</organism>
<dbReference type="RefSeq" id="WP_013078104.1">
    <property type="nucleotide sequence ID" value="NC_014100.1"/>
</dbReference>
<feature type="domain" description="Methyl-accepting transducer" evidence="7">
    <location>
        <begin position="287"/>
        <end position="516"/>
    </location>
</feature>
<feature type="transmembrane region" description="Helical" evidence="6">
    <location>
        <begin position="49"/>
        <end position="69"/>
    </location>
</feature>
<dbReference type="FunFam" id="1.10.287.950:FF:000001">
    <property type="entry name" value="Methyl-accepting chemotaxis sensory transducer"/>
    <property type="match status" value="1"/>
</dbReference>
<dbReference type="GO" id="GO:0016020">
    <property type="term" value="C:membrane"/>
    <property type="evidence" value="ECO:0007669"/>
    <property type="project" value="UniProtKB-SubCell"/>
</dbReference>
<dbReference type="GO" id="GO:0006935">
    <property type="term" value="P:chemotaxis"/>
    <property type="evidence" value="ECO:0007669"/>
    <property type="project" value="UniProtKB-KW"/>
</dbReference>
<dbReference type="GO" id="GO:0007165">
    <property type="term" value="P:signal transduction"/>
    <property type="evidence" value="ECO:0007669"/>
    <property type="project" value="UniProtKB-KW"/>
</dbReference>
<dbReference type="HOGENOM" id="CLU_000445_137_0_5"/>
<feature type="region of interest" description="Disordered" evidence="5">
    <location>
        <begin position="200"/>
        <end position="227"/>
    </location>
</feature>
<dbReference type="EMBL" id="CP002008">
    <property type="protein sequence ID" value="ADG09437.1"/>
    <property type="molecule type" value="Genomic_DNA"/>
</dbReference>
<feature type="transmembrane region" description="Helical" evidence="6">
    <location>
        <begin position="81"/>
        <end position="102"/>
    </location>
</feature>
<evidence type="ECO:0000259" key="8">
    <source>
        <dbReference type="PROSITE" id="PS50885"/>
    </source>
</evidence>
<reference evidence="10" key="1">
    <citation type="journal article" date="2011" name="J. Bacteriol.">
        <title>Genome sequences of eight morphologically diverse alphaproteobacteria.</title>
        <authorList>
            <consortium name="US DOE Joint Genome Institute"/>
            <person name="Brown P.J."/>
            <person name="Kysela D.T."/>
            <person name="Buechlein A."/>
            <person name="Hemmerich C."/>
            <person name="Brun Y.V."/>
        </authorList>
    </citation>
    <scope>NUCLEOTIDE SEQUENCE [LARGE SCALE GENOMIC DNA]</scope>
    <source>
        <strain evidence="10">ATCC 21756 / DSM 7131 / JCM 7823 / NBRC 15250 / LMG 17158 / TK0059</strain>
    </source>
</reference>
<dbReference type="AlphaFoldDB" id="D5VF19"/>
<feature type="domain" description="HAMP" evidence="8">
    <location>
        <begin position="230"/>
        <end position="282"/>
    </location>
</feature>
<evidence type="ECO:0000259" key="7">
    <source>
        <dbReference type="PROSITE" id="PS50111"/>
    </source>
</evidence>
<gene>
    <name evidence="9" type="ordered locus">Cseg_0932</name>
</gene>
<dbReference type="SMART" id="SM00283">
    <property type="entry name" value="MA"/>
    <property type="match status" value="1"/>
</dbReference>
<dbReference type="InterPro" id="IPR051310">
    <property type="entry name" value="MCP_chemotaxis"/>
</dbReference>
<name>D5VF19_CAUST</name>
<dbReference type="PANTHER" id="PTHR43531">
    <property type="entry name" value="PROTEIN ICFG"/>
    <property type="match status" value="1"/>
</dbReference>
<dbReference type="Gene3D" id="1.10.287.950">
    <property type="entry name" value="Methyl-accepting chemotaxis protein"/>
    <property type="match status" value="1"/>
</dbReference>
<evidence type="ECO:0000256" key="5">
    <source>
        <dbReference type="SAM" id="MobiDB-lite"/>
    </source>
</evidence>
<feature type="transmembrane region" description="Helical" evidence="6">
    <location>
        <begin position="155"/>
        <end position="175"/>
    </location>
</feature>
<dbReference type="eggNOG" id="COG0840">
    <property type="taxonomic scope" value="Bacteria"/>
</dbReference>
<accession>D5VF19</accession>
<keyword evidence="2" id="KW-0145">Chemotaxis</keyword>
<evidence type="ECO:0000313" key="10">
    <source>
        <dbReference type="Proteomes" id="UP000002629"/>
    </source>
</evidence>
<dbReference type="InterPro" id="IPR003660">
    <property type="entry name" value="HAMP_dom"/>
</dbReference>
<keyword evidence="6" id="KW-1133">Transmembrane helix</keyword>
<comment type="subcellular location">
    <subcellularLocation>
        <location evidence="1">Membrane</location>
    </subcellularLocation>
</comment>
<feature type="transmembrane region" description="Helical" evidence="6">
    <location>
        <begin position="24"/>
        <end position="43"/>
    </location>
</feature>
<evidence type="ECO:0000256" key="3">
    <source>
        <dbReference type="ARBA" id="ARBA00029447"/>
    </source>
</evidence>
<evidence type="ECO:0000256" key="6">
    <source>
        <dbReference type="SAM" id="Phobius"/>
    </source>
</evidence>
<dbReference type="SUPFAM" id="SSF58104">
    <property type="entry name" value="Methyl-accepting chemotaxis protein (MCP) signaling domain"/>
    <property type="match status" value="1"/>
</dbReference>
<dbReference type="PROSITE" id="PS50111">
    <property type="entry name" value="CHEMOTAXIS_TRANSDUC_2"/>
    <property type="match status" value="1"/>
</dbReference>
<evidence type="ECO:0000256" key="4">
    <source>
        <dbReference type="PROSITE-ProRule" id="PRU00284"/>
    </source>
</evidence>
<dbReference type="Pfam" id="PF00015">
    <property type="entry name" value="MCPsignal"/>
    <property type="match status" value="1"/>
</dbReference>
<dbReference type="CDD" id="cd11386">
    <property type="entry name" value="MCP_signal"/>
    <property type="match status" value="1"/>
</dbReference>
<dbReference type="PANTHER" id="PTHR43531:SF11">
    <property type="entry name" value="METHYL-ACCEPTING CHEMOTAXIS PROTEIN 3"/>
    <property type="match status" value="1"/>
</dbReference>
<dbReference type="InterPro" id="IPR004089">
    <property type="entry name" value="MCPsignal_dom"/>
</dbReference>
<proteinExistence type="inferred from homology"/>
<protein>
    <submittedName>
        <fullName evidence="9">Methyl-accepting chemotaxis sensory transducer</fullName>
    </submittedName>
</protein>
<feature type="transmembrane region" description="Helical" evidence="6">
    <location>
        <begin position="108"/>
        <end position="135"/>
    </location>
</feature>
<evidence type="ECO:0000256" key="1">
    <source>
        <dbReference type="ARBA" id="ARBA00004370"/>
    </source>
</evidence>
<dbReference type="Proteomes" id="UP000002629">
    <property type="component" value="Chromosome"/>
</dbReference>
<dbReference type="KEGG" id="cse:Cseg_0932"/>
<evidence type="ECO:0000256" key="2">
    <source>
        <dbReference type="ARBA" id="ARBA00022500"/>
    </source>
</evidence>
<keyword evidence="6" id="KW-0812">Transmembrane</keyword>
<dbReference type="PROSITE" id="PS50885">
    <property type="entry name" value="HAMP"/>
    <property type="match status" value="1"/>
</dbReference>
<keyword evidence="6" id="KW-0472">Membrane</keyword>
<evidence type="ECO:0000313" key="9">
    <source>
        <dbReference type="EMBL" id="ADG09437.1"/>
    </source>
</evidence>
<sequence length="543" mass="56496">MKAPSAMKAPFNLVFSSLDEQRKIGGKLIVVLAWAMVPVVLGARLLAHGALLGLAVAVVIAAAAATLAWRRGGQGSAGRALLGVALMAQVSLLVAALGGHAWQTDMHMAYFAALAVLVVYCDWLVIAAAAATVAVHHLGLSYLLPQAVFPGSASLGRVIVHAVILIVEAGALIAISASVNHMFAVAQGARAKAEEAVEEARAAQDAAEGARRSEQETRLSHADAHRQAETQRDAAIAALGQALSHLARGDLTARLHTQFAEAYEALRSDYNTAADRLADALTVIEGRVDGVRSGSDQIADAVQSLARRTERQAASLQATASTMDDITATVGQTASGAKRAADVVARTRDDAERSSEVVEQTVSAMTAIERSSQEITNIIGVIDEIAFQTNLLALNAGVEAARAGESGKGFAVVAMEVRALAQRSAEAAKEIKQLISTSTGQVETGVGLVARTGEALQRMVTQISEIDALVSEIAGSAQAQAQGLAQVNTSVAEMDQGLRENAGMVEETSEATQTLNADAALLADLVDQFDLPHGPPTIERLRA</sequence>
<dbReference type="STRING" id="509190.Cseg_0932"/>